<evidence type="ECO:0000259" key="6">
    <source>
        <dbReference type="PROSITE" id="PS51677"/>
    </source>
</evidence>
<dbReference type="InterPro" id="IPR011330">
    <property type="entry name" value="Glyco_hydro/deAcase_b/a-brl"/>
</dbReference>
<comment type="similarity">
    <text evidence="2">Belongs to the polysaccharide deacetylase family.</text>
</comment>
<reference evidence="8 9" key="3">
    <citation type="submission" date="2020-08" db="EMBL/GenBank/DDBJ databases">
        <title>Genomic Encyclopedia of Type Strains, Phase IV (KMG-IV): sequencing the most valuable type-strain genomes for metagenomic binning, comparative biology and taxonomic classification.</title>
        <authorList>
            <person name="Goeker M."/>
        </authorList>
    </citation>
    <scope>NUCLEOTIDE SEQUENCE [LARGE SCALE GENOMIC DNA]</scope>
    <source>
        <strain evidence="8 9">DSM 24105</strain>
    </source>
</reference>
<dbReference type="Proteomes" id="UP001156881">
    <property type="component" value="Unassembled WGS sequence"/>
</dbReference>
<dbReference type="Proteomes" id="UP000517759">
    <property type="component" value="Unassembled WGS sequence"/>
</dbReference>
<dbReference type="EMBL" id="BSPG01000042">
    <property type="protein sequence ID" value="GLS46453.1"/>
    <property type="molecule type" value="Genomic_DNA"/>
</dbReference>
<protein>
    <recommendedName>
        <fullName evidence="3">Chitooligosaccharide deacetylase</fullName>
    </recommendedName>
    <alternativeName>
        <fullName evidence="5">Nodulation protein B</fullName>
    </alternativeName>
</protein>
<dbReference type="SUPFAM" id="SSF88713">
    <property type="entry name" value="Glycoside hydrolase/deacetylase"/>
    <property type="match status" value="1"/>
</dbReference>
<evidence type="ECO:0000313" key="10">
    <source>
        <dbReference type="Proteomes" id="UP001156881"/>
    </source>
</evidence>
<sequence length="267" mass="29711">MDQRALNGKPMGAVERGWSGGRDRQLWRLLARAVPGQRQTLRGDGPVASITFDDVPESAATTGAAILDRHDTRATYFVATALCGRQDRYWRVADRARIRDLSEAGHEIGCHTARHVNVQSLRGLDLLRECEVSSAMIAEICGRTPRNFCYPFGDVGLIQKRMLGRRFDTCRTIYEHPNTGRVDPAMLGAYGLFDSVMDRDRLSRIVRRTVAHRGWLILYAHDVADEPTAMGVTPRLLDETLNVLAEHGVPVMTVAEAARHHGLVATE</sequence>
<dbReference type="CDD" id="cd10967">
    <property type="entry name" value="CE4_GLA_like_6s"/>
    <property type="match status" value="1"/>
</dbReference>
<dbReference type="PANTHER" id="PTHR34216:SF11">
    <property type="entry name" value="CHITOOLIGOSACCHARIDE DEACETYLASE"/>
    <property type="match status" value="1"/>
</dbReference>
<evidence type="ECO:0000256" key="3">
    <source>
        <dbReference type="ARBA" id="ARBA00020071"/>
    </source>
</evidence>
<name>A0A7W6AJA7_9HYPH</name>
<reference evidence="7" key="4">
    <citation type="submission" date="2023-01" db="EMBL/GenBank/DDBJ databases">
        <title>Draft genome sequence of Methylobacterium brachythecii strain NBRC 107710.</title>
        <authorList>
            <person name="Sun Q."/>
            <person name="Mori K."/>
        </authorList>
    </citation>
    <scope>NUCLEOTIDE SEQUENCE</scope>
    <source>
        <strain evidence="7">NBRC 107710</strain>
    </source>
</reference>
<reference evidence="7" key="1">
    <citation type="journal article" date="2014" name="Int. J. Syst. Evol. Microbiol.">
        <title>Complete genome of a new Firmicutes species belonging to the dominant human colonic microbiota ('Ruminococcus bicirculans') reveals two chromosomes and a selective capacity to utilize plant glucans.</title>
        <authorList>
            <consortium name="NISC Comparative Sequencing Program"/>
            <person name="Wegmann U."/>
            <person name="Louis P."/>
            <person name="Goesmann A."/>
            <person name="Henrissat B."/>
            <person name="Duncan S.H."/>
            <person name="Flint H.J."/>
        </authorList>
    </citation>
    <scope>NUCLEOTIDE SEQUENCE</scope>
    <source>
        <strain evidence="7">NBRC 107710</strain>
    </source>
</reference>
<proteinExistence type="inferred from homology"/>
<dbReference type="PROSITE" id="PS51677">
    <property type="entry name" value="NODB"/>
    <property type="match status" value="1"/>
</dbReference>
<evidence type="ECO:0000313" key="7">
    <source>
        <dbReference type="EMBL" id="GLS46453.1"/>
    </source>
</evidence>
<dbReference type="Gene3D" id="3.20.20.370">
    <property type="entry name" value="Glycoside hydrolase/deacetylase"/>
    <property type="match status" value="1"/>
</dbReference>
<evidence type="ECO:0000256" key="4">
    <source>
        <dbReference type="ARBA" id="ARBA00022729"/>
    </source>
</evidence>
<keyword evidence="10" id="KW-1185">Reference proteome</keyword>
<dbReference type="InterPro" id="IPR002509">
    <property type="entry name" value="NODB_dom"/>
</dbReference>
<dbReference type="GO" id="GO:0016810">
    <property type="term" value="F:hydrolase activity, acting on carbon-nitrogen (but not peptide) bonds"/>
    <property type="evidence" value="ECO:0007669"/>
    <property type="project" value="InterPro"/>
</dbReference>
<evidence type="ECO:0000256" key="2">
    <source>
        <dbReference type="ARBA" id="ARBA00010973"/>
    </source>
</evidence>
<dbReference type="Pfam" id="PF01522">
    <property type="entry name" value="Polysacc_deac_1"/>
    <property type="match status" value="1"/>
</dbReference>
<feature type="domain" description="NodB homology" evidence="6">
    <location>
        <begin position="46"/>
        <end position="252"/>
    </location>
</feature>
<accession>A0A7W6AJA7</accession>
<evidence type="ECO:0000313" key="8">
    <source>
        <dbReference type="EMBL" id="MBB3900887.1"/>
    </source>
</evidence>
<reference evidence="10" key="2">
    <citation type="journal article" date="2019" name="Int. J. Syst. Evol. Microbiol.">
        <title>The Global Catalogue of Microorganisms (GCM) 10K type strain sequencing project: providing services to taxonomists for standard genome sequencing and annotation.</title>
        <authorList>
            <consortium name="The Broad Institute Genomics Platform"/>
            <consortium name="The Broad Institute Genome Sequencing Center for Infectious Disease"/>
            <person name="Wu L."/>
            <person name="Ma J."/>
        </authorList>
    </citation>
    <scope>NUCLEOTIDE SEQUENCE [LARGE SCALE GENOMIC DNA]</scope>
    <source>
        <strain evidence="10">NBRC 107710</strain>
    </source>
</reference>
<dbReference type="EMBL" id="JACIDN010000001">
    <property type="protein sequence ID" value="MBB3900887.1"/>
    <property type="molecule type" value="Genomic_DNA"/>
</dbReference>
<evidence type="ECO:0000256" key="5">
    <source>
        <dbReference type="ARBA" id="ARBA00032976"/>
    </source>
</evidence>
<comment type="caution">
    <text evidence="8">The sequence shown here is derived from an EMBL/GenBank/DDBJ whole genome shotgun (WGS) entry which is preliminary data.</text>
</comment>
<dbReference type="AlphaFoldDB" id="A0A7W6AJA7"/>
<dbReference type="PANTHER" id="PTHR34216">
    <property type="match status" value="1"/>
</dbReference>
<gene>
    <name evidence="7" type="ORF">GCM10007884_44470</name>
    <name evidence="8" type="ORF">GGR33_000367</name>
</gene>
<comment type="function">
    <text evidence="1">Is involved in generating a small heat-stable compound (Nod), an acylated oligomer of N-acetylglucosamine, that stimulates mitosis in various plant protoplasts.</text>
</comment>
<keyword evidence="4" id="KW-0732">Signal</keyword>
<evidence type="ECO:0000313" key="9">
    <source>
        <dbReference type="Proteomes" id="UP000517759"/>
    </source>
</evidence>
<organism evidence="8 9">
    <name type="scientific">Methylobacterium brachythecii</name>
    <dbReference type="NCBI Taxonomy" id="1176177"/>
    <lineage>
        <taxon>Bacteria</taxon>
        <taxon>Pseudomonadati</taxon>
        <taxon>Pseudomonadota</taxon>
        <taxon>Alphaproteobacteria</taxon>
        <taxon>Hyphomicrobiales</taxon>
        <taxon>Methylobacteriaceae</taxon>
        <taxon>Methylobacterium</taxon>
    </lineage>
</organism>
<dbReference type="GO" id="GO:0005975">
    <property type="term" value="P:carbohydrate metabolic process"/>
    <property type="evidence" value="ECO:0007669"/>
    <property type="project" value="InterPro"/>
</dbReference>
<evidence type="ECO:0000256" key="1">
    <source>
        <dbReference type="ARBA" id="ARBA00003236"/>
    </source>
</evidence>
<dbReference type="InterPro" id="IPR051398">
    <property type="entry name" value="Polysacch_Deacetylase"/>
</dbReference>
<dbReference type="RefSeq" id="WP_183501669.1">
    <property type="nucleotide sequence ID" value="NZ_BSPG01000042.1"/>
</dbReference>